<organism evidence="3">
    <name type="scientific">Pedococcus sp. KACC 23699</name>
    <dbReference type="NCBI Taxonomy" id="3149228"/>
    <lineage>
        <taxon>Bacteria</taxon>
        <taxon>Bacillati</taxon>
        <taxon>Actinomycetota</taxon>
        <taxon>Actinomycetes</taxon>
        <taxon>Micrococcales</taxon>
        <taxon>Intrasporangiaceae</taxon>
        <taxon>Pedococcus</taxon>
    </lineage>
</organism>
<evidence type="ECO:0000313" key="3">
    <source>
        <dbReference type="EMBL" id="XBO44590.1"/>
    </source>
</evidence>
<protein>
    <submittedName>
        <fullName evidence="3">Uncharacterized protein</fullName>
    </submittedName>
</protein>
<feature type="region of interest" description="Disordered" evidence="1">
    <location>
        <begin position="198"/>
        <end position="248"/>
    </location>
</feature>
<evidence type="ECO:0000256" key="2">
    <source>
        <dbReference type="SAM" id="Phobius"/>
    </source>
</evidence>
<name>A0AAU7JWF1_9MICO</name>
<gene>
    <name evidence="3" type="ORF">ABEG17_04395</name>
</gene>
<keyword evidence="2" id="KW-0472">Membrane</keyword>
<dbReference type="RefSeq" id="WP_406832075.1">
    <property type="nucleotide sequence ID" value="NZ_CP157483.1"/>
</dbReference>
<accession>A0AAU7JWF1</accession>
<dbReference type="EMBL" id="CP157483">
    <property type="protein sequence ID" value="XBO44590.1"/>
    <property type="molecule type" value="Genomic_DNA"/>
</dbReference>
<evidence type="ECO:0000256" key="1">
    <source>
        <dbReference type="SAM" id="MobiDB-lite"/>
    </source>
</evidence>
<dbReference type="AlphaFoldDB" id="A0AAU7JWF1"/>
<proteinExistence type="predicted"/>
<feature type="compositionally biased region" description="Polar residues" evidence="1">
    <location>
        <begin position="210"/>
        <end position="222"/>
    </location>
</feature>
<feature type="transmembrane region" description="Helical" evidence="2">
    <location>
        <begin position="23"/>
        <end position="44"/>
    </location>
</feature>
<keyword evidence="2" id="KW-0812">Transmembrane</keyword>
<reference evidence="3" key="1">
    <citation type="submission" date="2024-05" db="EMBL/GenBank/DDBJ databases">
        <authorList>
            <person name="Kim S."/>
            <person name="Heo J."/>
            <person name="Choi H."/>
            <person name="Choi Y."/>
            <person name="Kwon S.-W."/>
            <person name="Kim Y."/>
        </authorList>
    </citation>
    <scope>NUCLEOTIDE SEQUENCE</scope>
    <source>
        <strain evidence="3">KACC 23699</strain>
    </source>
</reference>
<sequence length="248" mass="27504">MRVFAEIGGTVTGLSSLSAPLTIGLGLAVLFLLALWGTAALIVWRVYRRVRRWRGWHRGAAAATRARALRPGPARDVVRLRHDLRAEVEAADVMLSRAKDGRLFIADARALVDELKIHAAEMDADLASVQDYADTDQQRSALDALRPQVTRLIETSYLARQTMLQTEIADRERHLTDLSDHVERQAAALRIYRRGAHGLDLSDPHGNPAHPSSSPSRGQANTRLHPPGWSSPRSGLTRRVEQQASQRK</sequence>
<keyword evidence="2" id="KW-1133">Transmembrane helix</keyword>